<keyword evidence="1" id="KW-0732">Signal</keyword>
<proteinExistence type="predicted"/>
<accession>A0ABR1W6E0</accession>
<sequence>MKMFIQLLAFLALLLCVAANDVDGFPSYGAPGDKQCTDLQMVDGPGVKASCPTYQPDKLYLCSIIMSSLRMRKATRAALRSWVTVVTTVVTTVKTSGAVMVPRGSWRKIEKENLQV</sequence>
<dbReference type="GeneID" id="92087339"/>
<evidence type="ECO:0000256" key="1">
    <source>
        <dbReference type="SAM" id="SignalP"/>
    </source>
</evidence>
<feature type="signal peptide" evidence="1">
    <location>
        <begin position="1"/>
        <end position="19"/>
    </location>
</feature>
<dbReference type="EMBL" id="JAQQWL010000003">
    <property type="protein sequence ID" value="KAK8079060.1"/>
    <property type="molecule type" value="Genomic_DNA"/>
</dbReference>
<dbReference type="RefSeq" id="XP_066720131.1">
    <property type="nucleotide sequence ID" value="XM_066854276.1"/>
</dbReference>
<reference evidence="2 3" key="1">
    <citation type="submission" date="2023-01" db="EMBL/GenBank/DDBJ databases">
        <title>Analysis of 21 Apiospora genomes using comparative genomics revels a genus with tremendous synthesis potential of carbohydrate active enzymes and secondary metabolites.</title>
        <authorList>
            <person name="Sorensen T."/>
        </authorList>
    </citation>
    <scope>NUCLEOTIDE SEQUENCE [LARGE SCALE GENOMIC DNA]</scope>
    <source>
        <strain evidence="2 3">CBS 135458</strain>
    </source>
</reference>
<keyword evidence="3" id="KW-1185">Reference proteome</keyword>
<protein>
    <recommendedName>
        <fullName evidence="4">Secreted protein</fullName>
    </recommendedName>
</protein>
<name>A0ABR1W6E0_9PEZI</name>
<comment type="caution">
    <text evidence="2">The sequence shown here is derived from an EMBL/GenBank/DDBJ whole genome shotgun (WGS) entry which is preliminary data.</text>
</comment>
<organism evidence="2 3">
    <name type="scientific">Apiospora phragmitis</name>
    <dbReference type="NCBI Taxonomy" id="2905665"/>
    <lineage>
        <taxon>Eukaryota</taxon>
        <taxon>Fungi</taxon>
        <taxon>Dikarya</taxon>
        <taxon>Ascomycota</taxon>
        <taxon>Pezizomycotina</taxon>
        <taxon>Sordariomycetes</taxon>
        <taxon>Xylariomycetidae</taxon>
        <taxon>Amphisphaeriales</taxon>
        <taxon>Apiosporaceae</taxon>
        <taxon>Apiospora</taxon>
    </lineage>
</organism>
<evidence type="ECO:0000313" key="2">
    <source>
        <dbReference type="EMBL" id="KAK8079060.1"/>
    </source>
</evidence>
<gene>
    <name evidence="2" type="ORF">PG994_002867</name>
</gene>
<evidence type="ECO:0008006" key="4">
    <source>
        <dbReference type="Google" id="ProtNLM"/>
    </source>
</evidence>
<evidence type="ECO:0000313" key="3">
    <source>
        <dbReference type="Proteomes" id="UP001480595"/>
    </source>
</evidence>
<dbReference type="Proteomes" id="UP001480595">
    <property type="component" value="Unassembled WGS sequence"/>
</dbReference>
<feature type="chain" id="PRO_5047327232" description="Secreted protein" evidence="1">
    <location>
        <begin position="20"/>
        <end position="116"/>
    </location>
</feature>